<protein>
    <recommendedName>
        <fullName evidence="3">SKP1 component POZ domain-containing protein</fullName>
    </recommendedName>
</protein>
<dbReference type="Gene3D" id="3.30.710.10">
    <property type="entry name" value="Potassium Channel Kv1.1, Chain A"/>
    <property type="match status" value="1"/>
</dbReference>
<sequence length="182" mass="20053">MTGPLKALQDMALHYSPKAAQDSSGALKTDGNRSKCVTFVSNDGGSFTITRESAELSLKFWELITPGVDARNTFFLPDMNAEMLELATLYLTHESHFLEEDFEPYQPPAGKEDLLENADFEFNPFMKGFGVHPAAAAVPPNAWTPTMFGMIPNPMTLHSYFALECECSTRPALHGGRPGGYR</sequence>
<dbReference type="AlphaFoldDB" id="A0AA39GV23"/>
<comment type="caution">
    <text evidence="1">The sequence shown here is derived from an EMBL/GenBank/DDBJ whole genome shotgun (WGS) entry which is preliminary data.</text>
</comment>
<dbReference type="InterPro" id="IPR011333">
    <property type="entry name" value="SKP1/BTB/POZ_sf"/>
</dbReference>
<evidence type="ECO:0000313" key="1">
    <source>
        <dbReference type="EMBL" id="KAK0394090.1"/>
    </source>
</evidence>
<keyword evidence="2" id="KW-1185">Reference proteome</keyword>
<proteinExistence type="predicted"/>
<organism evidence="1 2">
    <name type="scientific">Steinernema hermaphroditum</name>
    <dbReference type="NCBI Taxonomy" id="289476"/>
    <lineage>
        <taxon>Eukaryota</taxon>
        <taxon>Metazoa</taxon>
        <taxon>Ecdysozoa</taxon>
        <taxon>Nematoda</taxon>
        <taxon>Chromadorea</taxon>
        <taxon>Rhabditida</taxon>
        <taxon>Tylenchina</taxon>
        <taxon>Panagrolaimomorpha</taxon>
        <taxon>Strongyloidoidea</taxon>
        <taxon>Steinernematidae</taxon>
        <taxon>Steinernema</taxon>
    </lineage>
</organism>
<accession>A0AA39GV23</accession>
<evidence type="ECO:0008006" key="3">
    <source>
        <dbReference type="Google" id="ProtNLM"/>
    </source>
</evidence>
<name>A0AA39GV23_9BILA</name>
<evidence type="ECO:0000313" key="2">
    <source>
        <dbReference type="Proteomes" id="UP001175271"/>
    </source>
</evidence>
<dbReference type="Proteomes" id="UP001175271">
    <property type="component" value="Unassembled WGS sequence"/>
</dbReference>
<reference evidence="1" key="1">
    <citation type="submission" date="2023-06" db="EMBL/GenBank/DDBJ databases">
        <title>Genomic analysis of the entomopathogenic nematode Steinernema hermaphroditum.</title>
        <authorList>
            <person name="Schwarz E.M."/>
            <person name="Heppert J.K."/>
            <person name="Baniya A."/>
            <person name="Schwartz H.T."/>
            <person name="Tan C.-H."/>
            <person name="Antoshechkin I."/>
            <person name="Sternberg P.W."/>
            <person name="Goodrich-Blair H."/>
            <person name="Dillman A.R."/>
        </authorList>
    </citation>
    <scope>NUCLEOTIDE SEQUENCE</scope>
    <source>
        <strain evidence="1">PS9179</strain>
        <tissue evidence="1">Whole animal</tissue>
    </source>
</reference>
<dbReference type="SUPFAM" id="SSF54695">
    <property type="entry name" value="POZ domain"/>
    <property type="match status" value="1"/>
</dbReference>
<gene>
    <name evidence="1" type="ORF">QR680_000560</name>
</gene>
<dbReference type="EMBL" id="JAUCMV010000005">
    <property type="protein sequence ID" value="KAK0394090.1"/>
    <property type="molecule type" value="Genomic_DNA"/>
</dbReference>